<evidence type="ECO:0000313" key="4">
    <source>
        <dbReference type="Proteomes" id="UP001596050"/>
    </source>
</evidence>
<evidence type="ECO:0000259" key="1">
    <source>
        <dbReference type="Pfam" id="PF13091"/>
    </source>
</evidence>
<gene>
    <name evidence="3" type="ORF">ACFPN5_00015</name>
</gene>
<protein>
    <submittedName>
        <fullName evidence="3">DUF4365 domain-containing protein</fullName>
    </submittedName>
</protein>
<dbReference type="InterPro" id="IPR025375">
    <property type="entry name" value="DUF4365"/>
</dbReference>
<dbReference type="EMBL" id="JBHSMU010000001">
    <property type="protein sequence ID" value="MFC5458189.1"/>
    <property type="molecule type" value="Genomic_DNA"/>
</dbReference>
<feature type="domain" description="Phospholipase D-like" evidence="1">
    <location>
        <begin position="182"/>
        <end position="296"/>
    </location>
</feature>
<evidence type="ECO:0000313" key="3">
    <source>
        <dbReference type="EMBL" id="MFC5458189.1"/>
    </source>
</evidence>
<dbReference type="SUPFAM" id="SSF56024">
    <property type="entry name" value="Phospholipase D/nuclease"/>
    <property type="match status" value="1"/>
</dbReference>
<comment type="caution">
    <text evidence="3">The sequence shown here is derived from an EMBL/GenBank/DDBJ whole genome shotgun (WGS) entry which is preliminary data.</text>
</comment>
<evidence type="ECO:0000259" key="2">
    <source>
        <dbReference type="Pfam" id="PF14280"/>
    </source>
</evidence>
<keyword evidence="4" id="KW-1185">Reference proteome</keyword>
<dbReference type="Pfam" id="PF13091">
    <property type="entry name" value="PLDc_2"/>
    <property type="match status" value="1"/>
</dbReference>
<sequence>MSFSPVERIGVHSVALQILREFGWSCREQFVDDWGIDAQLEIVDDGKLTGRLIGMQIKSGKSYFKEEVPEGFVFRGKSRHLTYWKENSLPVILVLYNPQTTVAHWQIVRDDFVERLATGWKIVVPRKNTLSKPFKSNLRAIALPKHADRRRYDYLAGLINGFTDKPVTSSSAVHALYASFFAAQTEICIMVPFLSVELLDALSVAALSVRVRILFGKVLCPSIQLSGYLENAPRMTLRSPGSGMLHSKIYLLDSKLCTFTSSSLNLSVAKGNPELFWVTSDNTLVQETNDYFEDTWAKLG</sequence>
<accession>A0ABW0KXR2</accession>
<dbReference type="Proteomes" id="UP001596050">
    <property type="component" value="Unassembled WGS sequence"/>
</dbReference>
<reference evidence="4" key="1">
    <citation type="journal article" date="2019" name="Int. J. Syst. Evol. Microbiol.">
        <title>The Global Catalogue of Microorganisms (GCM) 10K type strain sequencing project: providing services to taxonomists for standard genome sequencing and annotation.</title>
        <authorList>
            <consortium name="The Broad Institute Genomics Platform"/>
            <consortium name="The Broad Institute Genome Sequencing Center for Infectious Disease"/>
            <person name="Wu L."/>
            <person name="Ma J."/>
        </authorList>
    </citation>
    <scope>NUCLEOTIDE SEQUENCE [LARGE SCALE GENOMIC DNA]</scope>
    <source>
        <strain evidence="4">KACC 12649</strain>
    </source>
</reference>
<organism evidence="3 4">
    <name type="scientific">Massilia niabensis</name>
    <dbReference type="NCBI Taxonomy" id="544910"/>
    <lineage>
        <taxon>Bacteria</taxon>
        <taxon>Pseudomonadati</taxon>
        <taxon>Pseudomonadota</taxon>
        <taxon>Betaproteobacteria</taxon>
        <taxon>Burkholderiales</taxon>
        <taxon>Oxalobacteraceae</taxon>
        <taxon>Telluria group</taxon>
        <taxon>Massilia</taxon>
    </lineage>
</organism>
<feature type="domain" description="DUF4365" evidence="2">
    <location>
        <begin position="7"/>
        <end position="140"/>
    </location>
</feature>
<dbReference type="Pfam" id="PF14280">
    <property type="entry name" value="DUF4365"/>
    <property type="match status" value="1"/>
</dbReference>
<dbReference type="InterPro" id="IPR025202">
    <property type="entry name" value="PLD-like_dom"/>
</dbReference>
<dbReference type="RefSeq" id="WP_379778729.1">
    <property type="nucleotide sequence ID" value="NZ_JBHSMU010000001.1"/>
</dbReference>
<dbReference type="Gene3D" id="3.30.870.10">
    <property type="entry name" value="Endonuclease Chain A"/>
    <property type="match status" value="1"/>
</dbReference>
<name>A0ABW0KXR2_9BURK</name>
<proteinExistence type="predicted"/>